<dbReference type="OrthoDB" id="5616301at2"/>
<organism evidence="2 3">
    <name type="scientific">Thiomicrorhabdus sediminis</name>
    <dbReference type="NCBI Taxonomy" id="2580412"/>
    <lineage>
        <taxon>Bacteria</taxon>
        <taxon>Pseudomonadati</taxon>
        <taxon>Pseudomonadota</taxon>
        <taxon>Gammaproteobacteria</taxon>
        <taxon>Thiotrichales</taxon>
        <taxon>Piscirickettsiaceae</taxon>
        <taxon>Thiomicrorhabdus</taxon>
    </lineage>
</organism>
<keyword evidence="3" id="KW-1185">Reference proteome</keyword>
<accession>A0A4P9K3M4</accession>
<dbReference type="KEGG" id="thig:FE785_01990"/>
<evidence type="ECO:0000313" key="2">
    <source>
        <dbReference type="EMBL" id="QCU89492.1"/>
    </source>
</evidence>
<dbReference type="AlphaFoldDB" id="A0A4P9K3M4"/>
<dbReference type="EMBL" id="CP040602">
    <property type="protein sequence ID" value="QCU89492.1"/>
    <property type="molecule type" value="Genomic_DNA"/>
</dbReference>
<protein>
    <submittedName>
        <fullName evidence="2">PilZ domain-containing protein</fullName>
    </submittedName>
</protein>
<evidence type="ECO:0000313" key="3">
    <source>
        <dbReference type="Proteomes" id="UP000304864"/>
    </source>
</evidence>
<evidence type="ECO:0000259" key="1">
    <source>
        <dbReference type="Pfam" id="PF07238"/>
    </source>
</evidence>
<reference evidence="2 3" key="1">
    <citation type="submission" date="2019-05" db="EMBL/GenBank/DDBJ databases">
        <title>Thiomicrorhabdus sediminis sp. nov, a novel sulfur-oxidizing bacterium isolated from coastal sediment.</title>
        <authorList>
            <person name="Liu X."/>
        </authorList>
    </citation>
    <scope>NUCLEOTIDE SEQUENCE [LARGE SCALE GENOMIC DNA]</scope>
    <source>
        <strain evidence="2 3">G1</strain>
    </source>
</reference>
<feature type="domain" description="PilZ" evidence="1">
    <location>
        <begin position="7"/>
        <end position="99"/>
    </location>
</feature>
<gene>
    <name evidence="2" type="ORF">FE785_01990</name>
</gene>
<dbReference type="Gene3D" id="2.40.10.220">
    <property type="entry name" value="predicted glycosyltransferase like domains"/>
    <property type="match status" value="1"/>
</dbReference>
<sequence>MAKNKYQTSRKATLIGQNASTEVILADLSSHHAGVLSPMGAREGTELELVFEIPAKQEFRTLKVMATVIHRHNSSEGIYLKLEFINLDLEQYEFITDFLDYKQRLLDMNEHKQKM</sequence>
<name>A0A4P9K3M4_9GAMM</name>
<proteinExistence type="predicted"/>
<dbReference type="GO" id="GO:0035438">
    <property type="term" value="F:cyclic-di-GMP binding"/>
    <property type="evidence" value="ECO:0007669"/>
    <property type="project" value="InterPro"/>
</dbReference>
<dbReference type="SUPFAM" id="SSF141371">
    <property type="entry name" value="PilZ domain-like"/>
    <property type="match status" value="1"/>
</dbReference>
<dbReference type="Pfam" id="PF07238">
    <property type="entry name" value="PilZ"/>
    <property type="match status" value="1"/>
</dbReference>
<dbReference type="Proteomes" id="UP000304864">
    <property type="component" value="Chromosome"/>
</dbReference>
<dbReference type="InterPro" id="IPR009875">
    <property type="entry name" value="PilZ_domain"/>
</dbReference>
<dbReference type="RefSeq" id="WP_138563902.1">
    <property type="nucleotide sequence ID" value="NZ_CP040602.1"/>
</dbReference>